<organism evidence="2 3">
    <name type="scientific">Neolentinus lepideus HHB14362 ss-1</name>
    <dbReference type="NCBI Taxonomy" id="1314782"/>
    <lineage>
        <taxon>Eukaryota</taxon>
        <taxon>Fungi</taxon>
        <taxon>Dikarya</taxon>
        <taxon>Basidiomycota</taxon>
        <taxon>Agaricomycotina</taxon>
        <taxon>Agaricomycetes</taxon>
        <taxon>Gloeophyllales</taxon>
        <taxon>Gloeophyllaceae</taxon>
        <taxon>Neolentinus</taxon>
    </lineage>
</organism>
<proteinExistence type="predicted"/>
<dbReference type="Pfam" id="PF20209">
    <property type="entry name" value="DUF6570"/>
    <property type="match status" value="1"/>
</dbReference>
<dbReference type="InterPro" id="IPR046700">
    <property type="entry name" value="DUF6570"/>
</dbReference>
<evidence type="ECO:0000313" key="2">
    <source>
        <dbReference type="EMBL" id="KZT18402.1"/>
    </source>
</evidence>
<name>A0A165MJ84_9AGAM</name>
<dbReference type="STRING" id="1314782.A0A165MJ84"/>
<sequence length="215" mass="23862">MTSNAVVFAQPTPRFYRVLPPPRADLDETLAILFTGPCMPTKEDLKRTPLLIRRDVVHRALTWLKLNHIGYLDLEISVENLQSYSADEPPVAVVYRPADDGVTGESLPVYDSRHENGAVDGPCPFAVHGLFGEHLTSKTYAQKVAIALEHLRSGSKVLAYGHDDSPASTYNNPALYPGMFPWLFPYGLGGFANSNMKKSVPHATHVQWLLMYGDR</sequence>
<dbReference type="EMBL" id="KV425684">
    <property type="protein sequence ID" value="KZT18402.1"/>
    <property type="molecule type" value="Genomic_DNA"/>
</dbReference>
<dbReference type="Proteomes" id="UP000076761">
    <property type="component" value="Unassembled WGS sequence"/>
</dbReference>
<evidence type="ECO:0000313" key="3">
    <source>
        <dbReference type="Proteomes" id="UP000076761"/>
    </source>
</evidence>
<dbReference type="OrthoDB" id="3221862at2759"/>
<dbReference type="InParanoid" id="A0A165MJ84"/>
<feature type="domain" description="DUF6570" evidence="1">
    <location>
        <begin position="1"/>
        <end position="82"/>
    </location>
</feature>
<protein>
    <recommendedName>
        <fullName evidence="1">DUF6570 domain-containing protein</fullName>
    </recommendedName>
</protein>
<accession>A0A165MJ84</accession>
<feature type="non-terminal residue" evidence="2">
    <location>
        <position position="215"/>
    </location>
</feature>
<reference evidence="2 3" key="1">
    <citation type="journal article" date="2016" name="Mol. Biol. Evol.">
        <title>Comparative Genomics of Early-Diverging Mushroom-Forming Fungi Provides Insights into the Origins of Lignocellulose Decay Capabilities.</title>
        <authorList>
            <person name="Nagy L.G."/>
            <person name="Riley R."/>
            <person name="Tritt A."/>
            <person name="Adam C."/>
            <person name="Daum C."/>
            <person name="Floudas D."/>
            <person name="Sun H."/>
            <person name="Yadav J.S."/>
            <person name="Pangilinan J."/>
            <person name="Larsson K.H."/>
            <person name="Matsuura K."/>
            <person name="Barry K."/>
            <person name="Labutti K."/>
            <person name="Kuo R."/>
            <person name="Ohm R.A."/>
            <person name="Bhattacharya S.S."/>
            <person name="Shirouzu T."/>
            <person name="Yoshinaga Y."/>
            <person name="Martin F.M."/>
            <person name="Grigoriev I.V."/>
            <person name="Hibbett D.S."/>
        </authorList>
    </citation>
    <scope>NUCLEOTIDE SEQUENCE [LARGE SCALE GENOMIC DNA]</scope>
    <source>
        <strain evidence="2 3">HHB14362 ss-1</strain>
    </source>
</reference>
<evidence type="ECO:0000259" key="1">
    <source>
        <dbReference type="Pfam" id="PF20209"/>
    </source>
</evidence>
<gene>
    <name evidence="2" type="ORF">NEOLEDRAFT_1026735</name>
</gene>
<keyword evidence="3" id="KW-1185">Reference proteome</keyword>
<dbReference type="AlphaFoldDB" id="A0A165MJ84"/>